<evidence type="ECO:0000313" key="3">
    <source>
        <dbReference type="Proteomes" id="UP000486760"/>
    </source>
</evidence>
<dbReference type="Proteomes" id="UP000486760">
    <property type="component" value="Unassembled WGS sequence"/>
</dbReference>
<keyword evidence="1" id="KW-1133">Transmembrane helix</keyword>
<evidence type="ECO:0000313" key="2">
    <source>
        <dbReference type="EMBL" id="KAA0013007.1"/>
    </source>
</evidence>
<dbReference type="AlphaFoldDB" id="A0A7V7G163"/>
<evidence type="ECO:0000256" key="1">
    <source>
        <dbReference type="SAM" id="Phobius"/>
    </source>
</evidence>
<dbReference type="InterPro" id="IPR013901">
    <property type="entry name" value="Anthrone_oxy"/>
</dbReference>
<reference evidence="2 3" key="1">
    <citation type="submission" date="2019-08" db="EMBL/GenBank/DDBJ databases">
        <title>Bioinformatics analysis of the strain L3 and L5.</title>
        <authorList>
            <person name="Li X."/>
        </authorList>
    </citation>
    <scope>NUCLEOTIDE SEQUENCE [LARGE SCALE GENOMIC DNA]</scope>
    <source>
        <strain evidence="2 3">L5</strain>
    </source>
</reference>
<feature type="transmembrane region" description="Helical" evidence="1">
    <location>
        <begin position="6"/>
        <end position="28"/>
    </location>
</feature>
<dbReference type="Pfam" id="PF08592">
    <property type="entry name" value="Anthrone_oxy"/>
    <property type="match status" value="1"/>
</dbReference>
<proteinExistence type="predicted"/>
<comment type="caution">
    <text evidence="2">The sequence shown here is derived from an EMBL/GenBank/DDBJ whole genome shotgun (WGS) entry which is preliminary data.</text>
</comment>
<feature type="transmembrane region" description="Helical" evidence="1">
    <location>
        <begin position="84"/>
        <end position="103"/>
    </location>
</feature>
<dbReference type="EMBL" id="VTPY01000003">
    <property type="protein sequence ID" value="KAA0013007.1"/>
    <property type="molecule type" value="Genomic_DNA"/>
</dbReference>
<gene>
    <name evidence="2" type="ORF">F0A17_08830</name>
</gene>
<accession>A0A7V7G163</accession>
<organism evidence="2 3">
    <name type="scientific">Billgrantia pellis</name>
    <dbReference type="NCBI Taxonomy" id="2606936"/>
    <lineage>
        <taxon>Bacteria</taxon>
        <taxon>Pseudomonadati</taxon>
        <taxon>Pseudomonadota</taxon>
        <taxon>Gammaproteobacteria</taxon>
        <taxon>Oceanospirillales</taxon>
        <taxon>Halomonadaceae</taxon>
        <taxon>Billgrantia</taxon>
    </lineage>
</organism>
<keyword evidence="1" id="KW-0812">Transmembrane</keyword>
<feature type="transmembrane region" description="Helical" evidence="1">
    <location>
        <begin position="49"/>
        <end position="72"/>
    </location>
</feature>
<keyword evidence="1" id="KW-0472">Membrane</keyword>
<protein>
    <submittedName>
        <fullName evidence="2">DUF1772 domain-containing protein</fullName>
    </submittedName>
</protein>
<sequence length="156" mass="16512">MLSLILWFSAIGCGLVAGLYFAFSGFIMQALGRIDLGAGISAMNAINKAILRSLFMPLFFGTTLASAVLAALAPMRWGEPGTALMLAGGLIYMVGMFGVTLALNVPLNNELARAAVTGDATAVWPRYLKHWTLWNHVRTVASTVACSCFIAALLAV</sequence>
<keyword evidence="3" id="KW-1185">Reference proteome</keyword>
<name>A0A7V7G163_9GAMM</name>
<dbReference type="RefSeq" id="WP_149327960.1">
    <property type="nucleotide sequence ID" value="NZ_VTPY01000003.1"/>
</dbReference>